<feature type="transmembrane region" description="Helical" evidence="13">
    <location>
        <begin position="6"/>
        <end position="27"/>
    </location>
</feature>
<evidence type="ECO:0000256" key="10">
    <source>
        <dbReference type="ARBA" id="ARBA00022989"/>
    </source>
</evidence>
<dbReference type="OrthoDB" id="9804645at2"/>
<keyword evidence="11" id="KW-0902">Two-component regulatory system</keyword>
<evidence type="ECO:0000259" key="14">
    <source>
        <dbReference type="PROSITE" id="PS50109"/>
    </source>
</evidence>
<dbReference type="SUPFAM" id="SSF47384">
    <property type="entry name" value="Homodimeric domain of signal transducing histidine kinase"/>
    <property type="match status" value="1"/>
</dbReference>
<feature type="domain" description="Histidine kinase" evidence="14">
    <location>
        <begin position="230"/>
        <end position="441"/>
    </location>
</feature>
<evidence type="ECO:0000256" key="2">
    <source>
        <dbReference type="ARBA" id="ARBA00004141"/>
    </source>
</evidence>
<dbReference type="InterPro" id="IPR003660">
    <property type="entry name" value="HAMP_dom"/>
</dbReference>
<dbReference type="SMART" id="SM00387">
    <property type="entry name" value="HATPase_c"/>
    <property type="match status" value="1"/>
</dbReference>
<evidence type="ECO:0000256" key="12">
    <source>
        <dbReference type="ARBA" id="ARBA00023136"/>
    </source>
</evidence>
<keyword evidence="9" id="KW-0067">ATP-binding</keyword>
<dbReference type="InterPro" id="IPR003661">
    <property type="entry name" value="HisK_dim/P_dom"/>
</dbReference>
<gene>
    <name evidence="16" type="ORF">N791_05745</name>
</gene>
<evidence type="ECO:0000256" key="4">
    <source>
        <dbReference type="ARBA" id="ARBA00022553"/>
    </source>
</evidence>
<reference evidence="16 17" key="1">
    <citation type="submission" date="2013-08" db="EMBL/GenBank/DDBJ databases">
        <title>Genomic analysis of Lysobacter defluvii.</title>
        <authorList>
            <person name="Wang Q."/>
            <person name="Wang G."/>
        </authorList>
    </citation>
    <scope>NUCLEOTIDE SEQUENCE [LARGE SCALE GENOMIC DNA]</scope>
    <source>
        <strain evidence="16 17">IMMIB APB-9</strain>
    </source>
</reference>
<comment type="subcellular location">
    <subcellularLocation>
        <location evidence="2">Membrane</location>
        <topology evidence="2">Multi-pass membrane protein</topology>
    </subcellularLocation>
</comment>
<dbReference type="GO" id="GO:0005524">
    <property type="term" value="F:ATP binding"/>
    <property type="evidence" value="ECO:0007669"/>
    <property type="project" value="UniProtKB-KW"/>
</dbReference>
<dbReference type="InterPro" id="IPR004358">
    <property type="entry name" value="Sig_transdc_His_kin-like_C"/>
</dbReference>
<dbReference type="InterPro" id="IPR050428">
    <property type="entry name" value="TCS_sensor_his_kinase"/>
</dbReference>
<dbReference type="Pfam" id="PF00512">
    <property type="entry name" value="HisKA"/>
    <property type="match status" value="1"/>
</dbReference>
<dbReference type="PRINTS" id="PR00344">
    <property type="entry name" value="BCTRLSENSOR"/>
</dbReference>
<comment type="catalytic activity">
    <reaction evidence="1">
        <text>ATP + protein L-histidine = ADP + protein N-phospho-L-histidine.</text>
        <dbReference type="EC" id="2.7.13.3"/>
    </reaction>
</comment>
<dbReference type="InterPro" id="IPR036890">
    <property type="entry name" value="HATPase_C_sf"/>
</dbReference>
<evidence type="ECO:0000256" key="8">
    <source>
        <dbReference type="ARBA" id="ARBA00022777"/>
    </source>
</evidence>
<dbReference type="PANTHER" id="PTHR45436:SF14">
    <property type="entry name" value="SENSOR PROTEIN QSEC"/>
    <property type="match status" value="1"/>
</dbReference>
<evidence type="ECO:0000256" key="1">
    <source>
        <dbReference type="ARBA" id="ARBA00000085"/>
    </source>
</evidence>
<dbReference type="EC" id="2.7.13.3" evidence="3"/>
<evidence type="ECO:0000313" key="17">
    <source>
        <dbReference type="Proteomes" id="UP000030003"/>
    </source>
</evidence>
<dbReference type="InterPro" id="IPR003594">
    <property type="entry name" value="HATPase_dom"/>
</dbReference>
<dbReference type="GO" id="GO:0005886">
    <property type="term" value="C:plasma membrane"/>
    <property type="evidence" value="ECO:0007669"/>
    <property type="project" value="TreeGrafter"/>
</dbReference>
<dbReference type="eggNOG" id="COG0642">
    <property type="taxonomic scope" value="Bacteria"/>
</dbReference>
<evidence type="ECO:0000256" key="9">
    <source>
        <dbReference type="ARBA" id="ARBA00022840"/>
    </source>
</evidence>
<dbReference type="CDD" id="cd00075">
    <property type="entry name" value="HATPase"/>
    <property type="match status" value="1"/>
</dbReference>
<comment type="caution">
    <text evidence="16">The sequence shown here is derived from an EMBL/GenBank/DDBJ whole genome shotgun (WGS) entry which is preliminary data.</text>
</comment>
<proteinExistence type="predicted"/>
<organism evidence="16 17">
    <name type="scientific">Lysobacter defluvii IMMIB APB-9 = DSM 18482</name>
    <dbReference type="NCBI Taxonomy" id="1385515"/>
    <lineage>
        <taxon>Bacteria</taxon>
        <taxon>Pseudomonadati</taxon>
        <taxon>Pseudomonadota</taxon>
        <taxon>Gammaproteobacteria</taxon>
        <taxon>Lysobacterales</taxon>
        <taxon>Lysobacteraceae</taxon>
        <taxon>Novilysobacter</taxon>
    </lineage>
</organism>
<keyword evidence="8 16" id="KW-0418">Kinase</keyword>
<dbReference type="Gene3D" id="1.10.287.130">
    <property type="match status" value="1"/>
</dbReference>
<evidence type="ECO:0000256" key="5">
    <source>
        <dbReference type="ARBA" id="ARBA00022679"/>
    </source>
</evidence>
<dbReference type="InterPro" id="IPR036097">
    <property type="entry name" value="HisK_dim/P_sf"/>
</dbReference>
<dbReference type="Proteomes" id="UP000030003">
    <property type="component" value="Unassembled WGS sequence"/>
</dbReference>
<dbReference type="PROSITE" id="PS50885">
    <property type="entry name" value="HAMP"/>
    <property type="match status" value="1"/>
</dbReference>
<dbReference type="PANTHER" id="PTHR45436">
    <property type="entry name" value="SENSOR HISTIDINE KINASE YKOH"/>
    <property type="match status" value="1"/>
</dbReference>
<evidence type="ECO:0000256" key="13">
    <source>
        <dbReference type="SAM" id="Phobius"/>
    </source>
</evidence>
<dbReference type="SMART" id="SM00388">
    <property type="entry name" value="HisKA"/>
    <property type="match status" value="1"/>
</dbReference>
<sequence>MSLRLRLLLTIGLALAVLWGGAAVWMFRHLDRNLQETLDDRLAMSARMVAGLLDQSGGASLSMAAVEGTLSVPGSRGMACQVRSLRGEVIATTRGPDRAPLAVSAPGYRTTVIDGQPWRTFTLRTDSFDITTADSLDERAQLRRRIALAAGVPFLIASMGGLLALWFGTGRALAPLDGLRRRLAQRHPDATDPVDGSQLPGELRPLIAALNDLLERMRQAIQRERGFTNDAAHELRTPLTVIDTHLQVARLHAGPEARPALDDAATGVDRMRATLEQLLMLARVEGRLPFDEGMHITAAEAVSRAIEVAGHDAAARTDVRIEGNSEDAVLDVPPQLAVVALRNLIGNALRYSPADARVAVEIARPTPELAGFAVSDSGPGMDVEAVQSATRRFWRGAASQPGSGLGLTLVEAISQRFGGELALLPRQPHGLRVELLLPVRREAGR</sequence>
<evidence type="ECO:0000256" key="7">
    <source>
        <dbReference type="ARBA" id="ARBA00022741"/>
    </source>
</evidence>
<evidence type="ECO:0000313" key="16">
    <source>
        <dbReference type="EMBL" id="KGO99241.1"/>
    </source>
</evidence>
<dbReference type="SUPFAM" id="SSF55874">
    <property type="entry name" value="ATPase domain of HSP90 chaperone/DNA topoisomerase II/histidine kinase"/>
    <property type="match status" value="1"/>
</dbReference>
<keyword evidence="4" id="KW-0597">Phosphoprotein</keyword>
<keyword evidence="17" id="KW-1185">Reference proteome</keyword>
<evidence type="ECO:0000259" key="15">
    <source>
        <dbReference type="PROSITE" id="PS50885"/>
    </source>
</evidence>
<dbReference type="PROSITE" id="PS50109">
    <property type="entry name" value="HIS_KIN"/>
    <property type="match status" value="1"/>
</dbReference>
<dbReference type="InterPro" id="IPR013727">
    <property type="entry name" value="2CSK_N"/>
</dbReference>
<dbReference type="AlphaFoldDB" id="A0A0A0MBV7"/>
<protein>
    <recommendedName>
        <fullName evidence="3">histidine kinase</fullName>
        <ecNumber evidence="3">2.7.13.3</ecNumber>
    </recommendedName>
</protein>
<keyword evidence="12 13" id="KW-0472">Membrane</keyword>
<keyword evidence="6 13" id="KW-0812">Transmembrane</keyword>
<dbReference type="GO" id="GO:0000155">
    <property type="term" value="F:phosphorelay sensor kinase activity"/>
    <property type="evidence" value="ECO:0007669"/>
    <property type="project" value="InterPro"/>
</dbReference>
<keyword evidence="5" id="KW-0808">Transferase</keyword>
<evidence type="ECO:0000256" key="3">
    <source>
        <dbReference type="ARBA" id="ARBA00012438"/>
    </source>
</evidence>
<evidence type="ECO:0000256" key="6">
    <source>
        <dbReference type="ARBA" id="ARBA00022692"/>
    </source>
</evidence>
<dbReference type="Pfam" id="PF08521">
    <property type="entry name" value="2CSK_N"/>
    <property type="match status" value="1"/>
</dbReference>
<feature type="transmembrane region" description="Helical" evidence="13">
    <location>
        <begin position="146"/>
        <end position="167"/>
    </location>
</feature>
<dbReference type="CDD" id="cd00082">
    <property type="entry name" value="HisKA"/>
    <property type="match status" value="1"/>
</dbReference>
<dbReference type="Pfam" id="PF02518">
    <property type="entry name" value="HATPase_c"/>
    <property type="match status" value="1"/>
</dbReference>
<evidence type="ECO:0000256" key="11">
    <source>
        <dbReference type="ARBA" id="ARBA00023012"/>
    </source>
</evidence>
<feature type="domain" description="HAMP" evidence="15">
    <location>
        <begin position="170"/>
        <end position="222"/>
    </location>
</feature>
<dbReference type="RefSeq" id="WP_027069652.1">
    <property type="nucleotide sequence ID" value="NZ_AUHT01000006.1"/>
</dbReference>
<dbReference type="InterPro" id="IPR005467">
    <property type="entry name" value="His_kinase_dom"/>
</dbReference>
<keyword evidence="7" id="KW-0547">Nucleotide-binding</keyword>
<keyword evidence="10 13" id="KW-1133">Transmembrane helix</keyword>
<name>A0A0A0MBV7_9GAMM</name>
<accession>A0A0A0MBV7</accession>
<dbReference type="STRING" id="1385515.GCA_000423325_01253"/>
<dbReference type="Gene3D" id="3.30.565.10">
    <property type="entry name" value="Histidine kinase-like ATPase, C-terminal domain"/>
    <property type="match status" value="1"/>
</dbReference>
<dbReference type="EMBL" id="AVBH01000025">
    <property type="protein sequence ID" value="KGO99241.1"/>
    <property type="molecule type" value="Genomic_DNA"/>
</dbReference>